<dbReference type="PANTHER" id="PTHR31355:SF20">
    <property type="entry name" value="TORTIFOLIA1-LIKE PROTEIN 1"/>
    <property type="match status" value="1"/>
</dbReference>
<feature type="domain" description="TORTIFOLIA1/SINE1-2 N-terminal" evidence="3">
    <location>
        <begin position="70"/>
        <end position="348"/>
    </location>
</feature>
<dbReference type="Gene3D" id="1.25.10.10">
    <property type="entry name" value="Leucine-rich Repeat Variant"/>
    <property type="match status" value="2"/>
</dbReference>
<dbReference type="PROSITE" id="PS51257">
    <property type="entry name" value="PROKAR_LIPOPROTEIN"/>
    <property type="match status" value="1"/>
</dbReference>
<organism evidence="5 6">
    <name type="scientific">Brassica napus</name>
    <name type="common">Rape</name>
    <dbReference type="NCBI Taxonomy" id="3708"/>
    <lineage>
        <taxon>Eukaryota</taxon>
        <taxon>Viridiplantae</taxon>
        <taxon>Streptophyta</taxon>
        <taxon>Embryophyta</taxon>
        <taxon>Tracheophyta</taxon>
        <taxon>Spermatophyta</taxon>
        <taxon>Magnoliopsida</taxon>
        <taxon>eudicotyledons</taxon>
        <taxon>Gunneridae</taxon>
        <taxon>Pentapetalae</taxon>
        <taxon>rosids</taxon>
        <taxon>malvids</taxon>
        <taxon>Brassicales</taxon>
        <taxon>Brassicaceae</taxon>
        <taxon>Brassiceae</taxon>
        <taxon>Brassica</taxon>
    </lineage>
</organism>
<evidence type="ECO:0000313" key="5">
    <source>
        <dbReference type="EMBL" id="CDY07335.1"/>
    </source>
</evidence>
<dbReference type="AlphaFoldDB" id="A0A078EZ05"/>
<dbReference type="Proteomes" id="UP000028999">
    <property type="component" value="Unassembled WGS sequence"/>
</dbReference>
<dbReference type="OMA" id="NGPMESE"/>
<dbReference type="Pfam" id="PF24713">
    <property type="entry name" value="TOR1L1_C"/>
    <property type="match status" value="1"/>
</dbReference>
<evidence type="ECO:0000259" key="3">
    <source>
        <dbReference type="Pfam" id="PF24714"/>
    </source>
</evidence>
<dbReference type="GO" id="GO:0010031">
    <property type="term" value="P:circumnutation"/>
    <property type="evidence" value="ECO:0000318"/>
    <property type="project" value="GO_Central"/>
</dbReference>
<reference evidence="5 6" key="1">
    <citation type="journal article" date="2014" name="Science">
        <title>Plant genetics. Early allopolyploid evolution in the post-Neolithic Brassica napus oilseed genome.</title>
        <authorList>
            <person name="Chalhoub B."/>
            <person name="Denoeud F."/>
            <person name="Liu S."/>
            <person name="Parkin I.A."/>
            <person name="Tang H."/>
            <person name="Wang X."/>
            <person name="Chiquet J."/>
            <person name="Belcram H."/>
            <person name="Tong C."/>
            <person name="Samans B."/>
            <person name="Correa M."/>
            <person name="Da Silva C."/>
            <person name="Just J."/>
            <person name="Falentin C."/>
            <person name="Koh C.S."/>
            <person name="Le Clainche I."/>
            <person name="Bernard M."/>
            <person name="Bento P."/>
            <person name="Noel B."/>
            <person name="Labadie K."/>
            <person name="Alberti A."/>
            <person name="Charles M."/>
            <person name="Arnaud D."/>
            <person name="Guo H."/>
            <person name="Daviaud C."/>
            <person name="Alamery S."/>
            <person name="Jabbari K."/>
            <person name="Zhao M."/>
            <person name="Edger P.P."/>
            <person name="Chelaifa H."/>
            <person name="Tack D."/>
            <person name="Lassalle G."/>
            <person name="Mestiri I."/>
            <person name="Schnel N."/>
            <person name="Le Paslier M.C."/>
            <person name="Fan G."/>
            <person name="Renault V."/>
            <person name="Bayer P.E."/>
            <person name="Golicz A.A."/>
            <person name="Manoli S."/>
            <person name="Lee T.H."/>
            <person name="Thi V.H."/>
            <person name="Chalabi S."/>
            <person name="Hu Q."/>
            <person name="Fan C."/>
            <person name="Tollenaere R."/>
            <person name="Lu Y."/>
            <person name="Battail C."/>
            <person name="Shen J."/>
            <person name="Sidebottom C.H."/>
            <person name="Wang X."/>
            <person name="Canaguier A."/>
            <person name="Chauveau A."/>
            <person name="Berard A."/>
            <person name="Deniot G."/>
            <person name="Guan M."/>
            <person name="Liu Z."/>
            <person name="Sun F."/>
            <person name="Lim Y.P."/>
            <person name="Lyons E."/>
            <person name="Town C.D."/>
            <person name="Bancroft I."/>
            <person name="Wang X."/>
            <person name="Meng J."/>
            <person name="Ma J."/>
            <person name="Pires J.C."/>
            <person name="King G.J."/>
            <person name="Brunel D."/>
            <person name="Delourme R."/>
            <person name="Renard M."/>
            <person name="Aury J.M."/>
            <person name="Adams K.L."/>
            <person name="Batley J."/>
            <person name="Snowdon R.J."/>
            <person name="Tost J."/>
            <person name="Edwards D."/>
            <person name="Zhou Y."/>
            <person name="Hua W."/>
            <person name="Sharpe A.G."/>
            <person name="Paterson A.H."/>
            <person name="Guan C."/>
            <person name="Wincker P."/>
        </authorList>
    </citation>
    <scope>NUCLEOTIDE SEQUENCE [LARGE SCALE GENOMIC DNA]</scope>
    <source>
        <strain evidence="6">cv. Darmor-bzh</strain>
    </source>
</reference>
<dbReference type="EMBL" id="HG994369">
    <property type="protein sequence ID" value="CAF1929425.1"/>
    <property type="molecule type" value="Genomic_DNA"/>
</dbReference>
<sequence length="829" mass="90990">MTWQRRGLHSRREKKEEEKTQTSVLLPCPLTFISCLHHCNVSLNTIATTKVPSMKPSFPFRSSSHSAMVEQKQRILTSLARIGDRDTYQIAVDDLEKVVLSVSDSPETLPVLLHCLFDSSADPKPPVKRESTRLLSFLCLTYSDLTSSQLAKIISHIVKRLKDADNGVRDACRDAIGSLSEKFLTEGDGGGASMVGLFAKPLFEAMAEQNKSLQSGAAICMGKMVDSATEPPVAAFQKLCPRISKLLNSPNYLTKASLLPVVGSLSQVGAIAPQSLESLLHSIHECLRCTDWVTRKAASDVLIALAVHSTSLVADKTDSTLTVLEACRFDKIKPVRESLSEALNVWKNIAGKGESGTSVDQKDVSSEQCTLETNGETDPVMQGSSDDLSSNSDSISKAVLILRKKAPRLTGKDLNPEFFQKLEKGDSGDMPVEVILPSRQKNSSNSNTEDESDANASVSRSRPKGLCRIAGAHPKQQHFGDFARAFEADETEVIQAEASSESRGDWPPLQRQLLHLERQQTHIMNMLQDFMGGSHDGMRSLENRVRGLERIVEEMSREMSIQPGKGKAGAPRRSNVDGWDGPCYASSRNAQTSSRRTRGNGPMESEHSGNSRRAWDKSSVQIRLGEGPSARSVWQASKDEATLEAIRVAGEDGGGTSRTRRVSIPQAEAIMEDDDNDDRRGQERDPVWSCWSNAMHALRVGDTDSAFAEVLSTGDDLLLVKLMDKTGPVLDQLSCDIGNEVLNSIAQFLPDHTLFDVCLSWIQQLLEVSVENGADFMGIPLELKKEILLNLHEASLTMDPPGDWEGLAPDHLLLQLASNWNIELQHFDQ</sequence>
<feature type="region of interest" description="Disordered" evidence="1">
    <location>
        <begin position="353"/>
        <end position="392"/>
    </location>
</feature>
<dbReference type="PANTHER" id="PTHR31355">
    <property type="entry name" value="MICROTUBULE-ASSOCIATED PROTEIN TORTIFOLIA1"/>
    <property type="match status" value="1"/>
</dbReference>
<accession>A0A078EZ05</accession>
<feature type="region of interest" description="Disordered" evidence="1">
    <location>
        <begin position="557"/>
        <end position="618"/>
    </location>
</feature>
<dbReference type="GO" id="GO:0010005">
    <property type="term" value="C:cortical microtubule, transverse to long axis"/>
    <property type="evidence" value="ECO:0000318"/>
    <property type="project" value="GO_Central"/>
</dbReference>
<feature type="compositionally biased region" description="Polar residues" evidence="1">
    <location>
        <begin position="366"/>
        <end position="376"/>
    </location>
</feature>
<dbReference type="SUPFAM" id="SSF48371">
    <property type="entry name" value="ARM repeat"/>
    <property type="match status" value="1"/>
</dbReference>
<dbReference type="EMBL" id="LK031977">
    <property type="protein sequence ID" value="CDY07335.1"/>
    <property type="molecule type" value="Genomic_DNA"/>
</dbReference>
<dbReference type="InterPro" id="IPR057599">
    <property type="entry name" value="TORTIFOLIA1/TORL1-2_C"/>
</dbReference>
<feature type="region of interest" description="Disordered" evidence="1">
    <location>
        <begin position="437"/>
        <end position="462"/>
    </location>
</feature>
<dbReference type="GO" id="GO:0009826">
    <property type="term" value="P:unidimensional cell growth"/>
    <property type="evidence" value="ECO:0000318"/>
    <property type="project" value="GO_Central"/>
</dbReference>
<evidence type="ECO:0000313" key="6">
    <source>
        <dbReference type="Proteomes" id="UP000028999"/>
    </source>
</evidence>
<feature type="compositionally biased region" description="Basic residues" evidence="1">
    <location>
        <begin position="1"/>
        <end position="12"/>
    </location>
</feature>
<protein>
    <submittedName>
        <fullName evidence="4">(rape) hypothetical protein</fullName>
    </submittedName>
    <submittedName>
        <fullName evidence="5">BnaC05g26970D protein</fullName>
    </submittedName>
</protein>
<reference evidence="5" key="2">
    <citation type="submission" date="2014-06" db="EMBL/GenBank/DDBJ databases">
        <authorList>
            <person name="Genoscope - CEA"/>
        </authorList>
    </citation>
    <scope>NUCLEOTIDE SEQUENCE</scope>
</reference>
<name>A0A078EZ05_BRANA</name>
<proteinExistence type="predicted"/>
<feature type="domain" description="TORTIFOLIA1/TORL1-2 C-terminal" evidence="2">
    <location>
        <begin position="687"/>
        <end position="820"/>
    </location>
</feature>
<dbReference type="Pfam" id="PF24714">
    <property type="entry name" value="TOR1L1_N"/>
    <property type="match status" value="1"/>
</dbReference>
<dbReference type="InterPro" id="IPR057600">
    <property type="entry name" value="TORTIFOLIA1/SINE1-2_N"/>
</dbReference>
<gene>
    <name evidence="5" type="primary">BnaC05g26970D</name>
    <name evidence="4" type="ORF">DARMORV10_C05P33240.1</name>
    <name evidence="5" type="ORF">GSBRNA2T00124283001</name>
</gene>
<feature type="region of interest" description="Disordered" evidence="1">
    <location>
        <begin position="1"/>
        <end position="20"/>
    </location>
</feature>
<evidence type="ECO:0000313" key="4">
    <source>
        <dbReference type="EMBL" id="CAF1929425.1"/>
    </source>
</evidence>
<evidence type="ECO:0000259" key="2">
    <source>
        <dbReference type="Pfam" id="PF24713"/>
    </source>
</evidence>
<dbReference type="InterPro" id="IPR016024">
    <property type="entry name" value="ARM-type_fold"/>
</dbReference>
<keyword evidence="6" id="KW-1185">Reference proteome</keyword>
<reference evidence="4" key="3">
    <citation type="submission" date="2021-01" db="EMBL/GenBank/DDBJ databases">
        <authorList>
            <consortium name="Genoscope - CEA"/>
            <person name="William W."/>
        </authorList>
    </citation>
    <scope>NUCLEOTIDE SEQUENCE</scope>
</reference>
<dbReference type="InterPro" id="IPR033337">
    <property type="entry name" value="TORTIFOLIA1/SINE1-2"/>
</dbReference>
<dbReference type="STRING" id="3708.A0A078EZ05"/>
<dbReference type="Proteomes" id="UP001295469">
    <property type="component" value="Chromosome C05"/>
</dbReference>
<dbReference type="PaxDb" id="3708-A0A078EZ05"/>
<dbReference type="FunFam" id="1.25.10.10:FF:000224">
    <property type="entry name" value="Microtubule-associated protein TORTIFOLIA1"/>
    <property type="match status" value="1"/>
</dbReference>
<dbReference type="Gramene" id="CDY07335">
    <property type="protein sequence ID" value="CDY07335"/>
    <property type="gene ID" value="GSBRNA2T00124283001"/>
</dbReference>
<evidence type="ECO:0000256" key="1">
    <source>
        <dbReference type="SAM" id="MobiDB-lite"/>
    </source>
</evidence>
<dbReference type="InterPro" id="IPR011989">
    <property type="entry name" value="ARM-like"/>
</dbReference>
<dbReference type="GO" id="GO:0008017">
    <property type="term" value="F:microtubule binding"/>
    <property type="evidence" value="ECO:0000318"/>
    <property type="project" value="GO_Central"/>
</dbReference>
<feature type="compositionally biased region" description="Basic and acidic residues" evidence="1">
    <location>
        <begin position="604"/>
        <end position="616"/>
    </location>
</feature>